<dbReference type="Gene3D" id="1.50.10.100">
    <property type="entry name" value="Chondroitin AC/alginate lyase"/>
    <property type="match status" value="1"/>
</dbReference>
<dbReference type="PANTHER" id="PTHR39210">
    <property type="entry name" value="HEPARIN-SULFATE LYASE"/>
    <property type="match status" value="1"/>
</dbReference>
<keyword evidence="2" id="KW-0732">Signal</keyword>
<evidence type="ECO:0000256" key="4">
    <source>
        <dbReference type="ARBA" id="ARBA00023239"/>
    </source>
</evidence>
<sequence>MIQFTKAQITQLQKKRELWPEAISQLKEEVSEVMAEPVLVPKTGIANWFLYYYCPKCSVQLEFNRMNGHYHKCPACGQAFTGEPYDSTWWGIINSRNYTTAFKMGLLYLVTKEETYAKKAISIMTEYSKYYKDYEVHGDIPYNGPGKSGAQTLDEANFLRSFAMTYDLLSDVMTKAEQTFIRDGMLLPGAEFLMEHRHNQLHNHEVIINSAIAIIGLIFHMDSYVKFAVYEPYGLLYQLEHGMLQNHMWFEGAFGYHFYALTSFFAYEKFALHTPHSHISHPNYKAMMELLVDYLEPGFRIPMLNDTNYGHTSSSLYLYEFAYREIGGEKLLYILNELYKNEKRDNVEAFIYGVDELTPCVHLSENYHVEEGLSGNTILRGANGRYLLFKHDSYGGEHDHYDRLDISYLAYGKRISPDLGTTGYGALLHYDYYKNTGSHNTVMIGEENQAPVNAVLKRYEELDGVIYAEAQADWTAPYTMPDSYTIVQWKEEHYRSVKMTRKIAWTDDYFAEVFLVTGADPDLAIDWVMHVSGENILAFNGRPAEGFSVKKPYRHLHSIKEIKSDSPIVTAYQDGEVTTHIFGYGFGQTVYSAKGPDNPSISDINYRIERSFGGEAMFAHVITSSDGACKVGAVSFEALNGSMMIHVKEADGRERKLFV</sequence>
<comment type="caution">
    <text evidence="6">The sequence shown here is derived from an EMBL/GenBank/DDBJ whole genome shotgun (WGS) entry which is preliminary data.</text>
</comment>
<dbReference type="Proteomes" id="UP000260680">
    <property type="component" value="Unassembled WGS sequence"/>
</dbReference>
<name>A0A3E2N7F0_9FIRM</name>
<keyword evidence="4 6" id="KW-0456">Lyase</keyword>
<dbReference type="AlphaFoldDB" id="A0A3E2N7F0"/>
<evidence type="ECO:0000256" key="1">
    <source>
        <dbReference type="ARBA" id="ARBA00004418"/>
    </source>
</evidence>
<evidence type="ECO:0000256" key="2">
    <source>
        <dbReference type="ARBA" id="ARBA00022729"/>
    </source>
</evidence>
<comment type="subcellular location">
    <subcellularLocation>
        <location evidence="1">Periplasm</location>
    </subcellularLocation>
</comment>
<dbReference type="GO" id="GO:0042597">
    <property type="term" value="C:periplasmic space"/>
    <property type="evidence" value="ECO:0007669"/>
    <property type="project" value="UniProtKB-SubCell"/>
</dbReference>
<protein>
    <submittedName>
        <fullName evidence="6">Alginate lyase</fullName>
    </submittedName>
</protein>
<keyword evidence="3" id="KW-0574">Periplasm</keyword>
<dbReference type="RefSeq" id="WP_117419058.1">
    <property type="nucleotide sequence ID" value="NZ_QOHO01000072.1"/>
</dbReference>
<dbReference type="InterPro" id="IPR012480">
    <property type="entry name" value="Hepar_II_III_C"/>
</dbReference>
<dbReference type="OrthoDB" id="9772435at2"/>
<accession>A0A3E2N7F0</accession>
<organism evidence="6 7">
    <name type="scientific">Lacrimispora amygdalina</name>
    <dbReference type="NCBI Taxonomy" id="253257"/>
    <lineage>
        <taxon>Bacteria</taxon>
        <taxon>Bacillati</taxon>
        <taxon>Bacillota</taxon>
        <taxon>Clostridia</taxon>
        <taxon>Lachnospirales</taxon>
        <taxon>Lachnospiraceae</taxon>
        <taxon>Lacrimispora</taxon>
    </lineage>
</organism>
<dbReference type="EMBL" id="QOHO01000072">
    <property type="protein sequence ID" value="RFZ76882.1"/>
    <property type="molecule type" value="Genomic_DNA"/>
</dbReference>
<evidence type="ECO:0000313" key="6">
    <source>
        <dbReference type="EMBL" id="RFZ76882.1"/>
    </source>
</evidence>
<proteinExistence type="predicted"/>
<gene>
    <name evidence="6" type="ORF">DS742_21725</name>
</gene>
<feature type="domain" description="Heparinase II/III-like C-terminal" evidence="5">
    <location>
        <begin position="375"/>
        <end position="510"/>
    </location>
</feature>
<dbReference type="GO" id="GO:0016829">
    <property type="term" value="F:lyase activity"/>
    <property type="evidence" value="ECO:0007669"/>
    <property type="project" value="UniProtKB-KW"/>
</dbReference>
<dbReference type="SUPFAM" id="SSF48230">
    <property type="entry name" value="Chondroitin AC/alginate lyase"/>
    <property type="match status" value="1"/>
</dbReference>
<dbReference type="PANTHER" id="PTHR39210:SF1">
    <property type="entry name" value="HEPARIN-SULFATE LYASE"/>
    <property type="match status" value="1"/>
</dbReference>
<evidence type="ECO:0000259" key="5">
    <source>
        <dbReference type="Pfam" id="PF07940"/>
    </source>
</evidence>
<evidence type="ECO:0000313" key="7">
    <source>
        <dbReference type="Proteomes" id="UP000260680"/>
    </source>
</evidence>
<evidence type="ECO:0000256" key="3">
    <source>
        <dbReference type="ARBA" id="ARBA00022764"/>
    </source>
</evidence>
<dbReference type="InterPro" id="IPR008929">
    <property type="entry name" value="Chondroitin_lyas"/>
</dbReference>
<dbReference type="Pfam" id="PF07940">
    <property type="entry name" value="Hepar_II_III_C"/>
    <property type="match status" value="1"/>
</dbReference>
<reference evidence="6 7" key="1">
    <citation type="submission" date="2018-07" db="EMBL/GenBank/DDBJ databases">
        <title>New species, Clostridium PI-S10-A1B.</title>
        <authorList>
            <person name="Krishna G."/>
            <person name="Summeta K."/>
            <person name="Shikha S."/>
            <person name="Prabhu P.B."/>
            <person name="Suresh K."/>
        </authorList>
    </citation>
    <scope>NUCLEOTIDE SEQUENCE [LARGE SCALE GENOMIC DNA]</scope>
    <source>
        <strain evidence="6 7">PI-S10-A1B</strain>
    </source>
</reference>
<dbReference type="Gene3D" id="2.70.98.70">
    <property type="match status" value="1"/>
</dbReference>